<evidence type="ECO:0000256" key="1">
    <source>
        <dbReference type="ARBA" id="ARBA00004141"/>
    </source>
</evidence>
<dbReference type="STRING" id="1160497.A0A1L9V8K3"/>
<dbReference type="PANTHER" id="PTHR23507">
    <property type="entry name" value="ZGC:174356"/>
    <property type="match status" value="1"/>
</dbReference>
<feature type="transmembrane region" description="Helical" evidence="6">
    <location>
        <begin position="529"/>
        <end position="551"/>
    </location>
</feature>
<name>A0A1L9V8K3_ASPGL</name>
<dbReference type="SUPFAM" id="SSF103473">
    <property type="entry name" value="MFS general substrate transporter"/>
    <property type="match status" value="1"/>
</dbReference>
<dbReference type="GO" id="GO:0022857">
    <property type="term" value="F:transmembrane transporter activity"/>
    <property type="evidence" value="ECO:0007669"/>
    <property type="project" value="InterPro"/>
</dbReference>
<feature type="transmembrane region" description="Helical" evidence="6">
    <location>
        <begin position="440"/>
        <end position="459"/>
    </location>
</feature>
<feature type="transmembrane region" description="Helical" evidence="6">
    <location>
        <begin position="244"/>
        <end position="264"/>
    </location>
</feature>
<organism evidence="8 9">
    <name type="scientific">Aspergillus glaucus CBS 516.65</name>
    <dbReference type="NCBI Taxonomy" id="1160497"/>
    <lineage>
        <taxon>Eukaryota</taxon>
        <taxon>Fungi</taxon>
        <taxon>Dikarya</taxon>
        <taxon>Ascomycota</taxon>
        <taxon>Pezizomycotina</taxon>
        <taxon>Eurotiomycetes</taxon>
        <taxon>Eurotiomycetidae</taxon>
        <taxon>Eurotiales</taxon>
        <taxon>Aspergillaceae</taxon>
        <taxon>Aspergillus</taxon>
        <taxon>Aspergillus subgen. Aspergillus</taxon>
    </lineage>
</organism>
<dbReference type="Proteomes" id="UP000184300">
    <property type="component" value="Unassembled WGS sequence"/>
</dbReference>
<keyword evidence="3 6" id="KW-1133">Transmembrane helix</keyword>
<evidence type="ECO:0000313" key="8">
    <source>
        <dbReference type="EMBL" id="OJJ80276.1"/>
    </source>
</evidence>
<evidence type="ECO:0000256" key="4">
    <source>
        <dbReference type="ARBA" id="ARBA00023136"/>
    </source>
</evidence>
<feature type="transmembrane region" description="Helical" evidence="6">
    <location>
        <begin position="360"/>
        <end position="385"/>
    </location>
</feature>
<feature type="transmembrane region" description="Helical" evidence="6">
    <location>
        <begin position="465"/>
        <end position="487"/>
    </location>
</feature>
<dbReference type="VEuPathDB" id="FungiDB:ASPGLDRAFT_157726"/>
<evidence type="ECO:0000256" key="3">
    <source>
        <dbReference type="ARBA" id="ARBA00022989"/>
    </source>
</evidence>
<sequence length="585" mass="63535">MESEAPFTVGTDVDAQPRSRPASTKSPVQVQVDAQTPLLQGSSSTPSYGEPRLPDDSSDAPVTEPRKSWRSASIFWLLPFLLLYMIGFGGTVVPKVNLILTLVCRDYFAEKATKDPNFTYLPVLLGDDNAQCRIPEVHSLVAQFQLYLNLLAGILSALASPKLGQLSDRYGRTRIIALGTLGAVLSELIIVIVAAKPETASVNLLLLGAVFDGLGGSFTGAVALVTSYASDCSSPETRNVAFGYFHGVLFTGVAAGPFLAALVLKQGGRVFDIFSVTLAFQVLYCLIVWLIVPESLSKEQQHIAREKHRMKRMHEETNWLSRWNPLTLIAPLLILMPPVGRSSTFFPNRGGASRDLRRNLVLLSTMDTMAFGVALGTAQVVIIYAEYMFGWGNVESSMFVFIVNIVRVVNLLLILPLVTRIFRKPSTEEHSVAGSDMLDVTLIRLSIVFDVIGYVGYALSKQGSVLTFSGIITALGGMGSPLMQASLTKHVPKDQIGQILGAISLLHALSRVTAPALFSLIYSLTVGKFTQAVFVCLTGIFGLALICSFFIKPHTYLDIDDDATGGNDEGIHEEEEREDDALLRA</sequence>
<evidence type="ECO:0000259" key="7">
    <source>
        <dbReference type="PROSITE" id="PS50850"/>
    </source>
</evidence>
<protein>
    <recommendedName>
        <fullName evidence="7">Major facilitator superfamily (MFS) profile domain-containing protein</fullName>
    </recommendedName>
</protein>
<feature type="region of interest" description="Disordered" evidence="5">
    <location>
        <begin position="563"/>
        <end position="585"/>
    </location>
</feature>
<dbReference type="Gene3D" id="1.20.1250.20">
    <property type="entry name" value="MFS general substrate transporter like domains"/>
    <property type="match status" value="1"/>
</dbReference>
<reference evidence="9" key="1">
    <citation type="journal article" date="2017" name="Genome Biol.">
        <title>Comparative genomics reveals high biological diversity and specific adaptations in the industrially and medically important fungal genus Aspergillus.</title>
        <authorList>
            <person name="de Vries R.P."/>
            <person name="Riley R."/>
            <person name="Wiebenga A."/>
            <person name="Aguilar-Osorio G."/>
            <person name="Amillis S."/>
            <person name="Uchima C.A."/>
            <person name="Anderluh G."/>
            <person name="Asadollahi M."/>
            <person name="Askin M."/>
            <person name="Barry K."/>
            <person name="Battaglia E."/>
            <person name="Bayram O."/>
            <person name="Benocci T."/>
            <person name="Braus-Stromeyer S.A."/>
            <person name="Caldana C."/>
            <person name="Canovas D."/>
            <person name="Cerqueira G.C."/>
            <person name="Chen F."/>
            <person name="Chen W."/>
            <person name="Choi C."/>
            <person name="Clum A."/>
            <person name="Dos Santos R.A."/>
            <person name="Damasio A.R."/>
            <person name="Diallinas G."/>
            <person name="Emri T."/>
            <person name="Fekete E."/>
            <person name="Flipphi M."/>
            <person name="Freyberg S."/>
            <person name="Gallo A."/>
            <person name="Gournas C."/>
            <person name="Habgood R."/>
            <person name="Hainaut M."/>
            <person name="Harispe M.L."/>
            <person name="Henrissat B."/>
            <person name="Hilden K.S."/>
            <person name="Hope R."/>
            <person name="Hossain A."/>
            <person name="Karabika E."/>
            <person name="Karaffa L."/>
            <person name="Karanyi Z."/>
            <person name="Krasevec N."/>
            <person name="Kuo A."/>
            <person name="Kusch H."/>
            <person name="LaButti K."/>
            <person name="Lagendijk E.L."/>
            <person name="Lapidus A."/>
            <person name="Levasseur A."/>
            <person name="Lindquist E."/>
            <person name="Lipzen A."/>
            <person name="Logrieco A.F."/>
            <person name="MacCabe A."/>
            <person name="Maekelae M.R."/>
            <person name="Malavazi I."/>
            <person name="Melin P."/>
            <person name="Meyer V."/>
            <person name="Mielnichuk N."/>
            <person name="Miskei M."/>
            <person name="Molnar A.P."/>
            <person name="Mule G."/>
            <person name="Ngan C.Y."/>
            <person name="Orejas M."/>
            <person name="Orosz E."/>
            <person name="Ouedraogo J.P."/>
            <person name="Overkamp K.M."/>
            <person name="Park H.-S."/>
            <person name="Perrone G."/>
            <person name="Piumi F."/>
            <person name="Punt P.J."/>
            <person name="Ram A.F."/>
            <person name="Ramon A."/>
            <person name="Rauscher S."/>
            <person name="Record E."/>
            <person name="Riano-Pachon D.M."/>
            <person name="Robert V."/>
            <person name="Roehrig J."/>
            <person name="Ruller R."/>
            <person name="Salamov A."/>
            <person name="Salih N.S."/>
            <person name="Samson R.A."/>
            <person name="Sandor E."/>
            <person name="Sanguinetti M."/>
            <person name="Schuetze T."/>
            <person name="Sepcic K."/>
            <person name="Shelest E."/>
            <person name="Sherlock G."/>
            <person name="Sophianopoulou V."/>
            <person name="Squina F.M."/>
            <person name="Sun H."/>
            <person name="Susca A."/>
            <person name="Todd R.B."/>
            <person name="Tsang A."/>
            <person name="Unkles S.E."/>
            <person name="van de Wiele N."/>
            <person name="van Rossen-Uffink D."/>
            <person name="Oliveira J.V."/>
            <person name="Vesth T.C."/>
            <person name="Visser J."/>
            <person name="Yu J.-H."/>
            <person name="Zhou M."/>
            <person name="Andersen M.R."/>
            <person name="Archer D.B."/>
            <person name="Baker S.E."/>
            <person name="Benoit I."/>
            <person name="Brakhage A.A."/>
            <person name="Braus G.H."/>
            <person name="Fischer R."/>
            <person name="Frisvad J.C."/>
            <person name="Goldman G.H."/>
            <person name="Houbraken J."/>
            <person name="Oakley B."/>
            <person name="Pocsi I."/>
            <person name="Scazzocchio C."/>
            <person name="Seiboth B."/>
            <person name="vanKuyk P.A."/>
            <person name="Wortman J."/>
            <person name="Dyer P.S."/>
            <person name="Grigoriev I.V."/>
        </authorList>
    </citation>
    <scope>NUCLEOTIDE SEQUENCE [LARGE SCALE GENOMIC DNA]</scope>
    <source>
        <strain evidence="9">CBS 516.65</strain>
    </source>
</reference>
<feature type="transmembrane region" description="Helical" evidence="6">
    <location>
        <begin position="271"/>
        <end position="292"/>
    </location>
</feature>
<dbReference type="InterPro" id="IPR020846">
    <property type="entry name" value="MFS_dom"/>
</dbReference>
<evidence type="ECO:0000313" key="9">
    <source>
        <dbReference type="Proteomes" id="UP000184300"/>
    </source>
</evidence>
<keyword evidence="4 6" id="KW-0472">Membrane</keyword>
<dbReference type="PANTHER" id="PTHR23507:SF40">
    <property type="entry name" value="TETRACYCLINE-EFFLUX TRANSPORTER"/>
    <property type="match status" value="1"/>
</dbReference>
<dbReference type="Pfam" id="PF07690">
    <property type="entry name" value="MFS_1"/>
    <property type="match status" value="1"/>
</dbReference>
<proteinExistence type="predicted"/>
<dbReference type="AlphaFoldDB" id="A0A1L9V8K3"/>
<dbReference type="PROSITE" id="PS50850">
    <property type="entry name" value="MFS"/>
    <property type="match status" value="1"/>
</dbReference>
<feature type="domain" description="Major facilitator superfamily (MFS) profile" evidence="7">
    <location>
        <begin position="75"/>
        <end position="556"/>
    </location>
</feature>
<accession>A0A1L9V8K3</accession>
<dbReference type="GO" id="GO:0016020">
    <property type="term" value="C:membrane"/>
    <property type="evidence" value="ECO:0007669"/>
    <property type="project" value="UniProtKB-SubCell"/>
</dbReference>
<dbReference type="OrthoDB" id="3026777at2759"/>
<feature type="transmembrane region" description="Helical" evidence="6">
    <location>
        <begin position="499"/>
        <end position="523"/>
    </location>
</feature>
<dbReference type="GeneID" id="34458659"/>
<keyword evidence="9" id="KW-1185">Reference proteome</keyword>
<evidence type="ECO:0000256" key="2">
    <source>
        <dbReference type="ARBA" id="ARBA00022692"/>
    </source>
</evidence>
<feature type="transmembrane region" description="Helical" evidence="6">
    <location>
        <begin position="74"/>
        <end position="93"/>
    </location>
</feature>
<evidence type="ECO:0000256" key="6">
    <source>
        <dbReference type="SAM" id="Phobius"/>
    </source>
</evidence>
<dbReference type="RefSeq" id="XP_022396974.1">
    <property type="nucleotide sequence ID" value="XM_022542398.1"/>
</dbReference>
<dbReference type="InterPro" id="IPR036259">
    <property type="entry name" value="MFS_trans_sf"/>
</dbReference>
<feature type="transmembrane region" description="Helical" evidence="6">
    <location>
        <begin position="175"/>
        <end position="195"/>
    </location>
</feature>
<keyword evidence="2 6" id="KW-0812">Transmembrane</keyword>
<evidence type="ECO:0000256" key="5">
    <source>
        <dbReference type="SAM" id="MobiDB-lite"/>
    </source>
</evidence>
<comment type="subcellular location">
    <subcellularLocation>
        <location evidence="1">Membrane</location>
        <topology evidence="1">Multi-pass membrane protein</topology>
    </subcellularLocation>
</comment>
<feature type="transmembrane region" description="Helical" evidence="6">
    <location>
        <begin position="397"/>
        <end position="419"/>
    </location>
</feature>
<gene>
    <name evidence="8" type="ORF">ASPGLDRAFT_157726</name>
</gene>
<dbReference type="InterPro" id="IPR011701">
    <property type="entry name" value="MFS"/>
</dbReference>
<feature type="region of interest" description="Disordered" evidence="5">
    <location>
        <begin position="1"/>
        <end position="64"/>
    </location>
</feature>
<dbReference type="EMBL" id="KV878912">
    <property type="protein sequence ID" value="OJJ80276.1"/>
    <property type="molecule type" value="Genomic_DNA"/>
</dbReference>
<feature type="compositionally biased region" description="Polar residues" evidence="5">
    <location>
        <begin position="21"/>
        <end position="47"/>
    </location>
</feature>